<accession>A0ABN2QR52</accession>
<dbReference type="PANTHER" id="PTHR35010">
    <property type="entry name" value="BLL4672 PROTEIN-RELATED"/>
    <property type="match status" value="1"/>
</dbReference>
<sequence length="295" mass="32597">MDIRADNRAQVREFLASRRERITPEQAGLPAYGGGNRRVKGLRREEVALLAGVSIDYYVRMERGNLAGASEAVLDGIATALQLDEAERAHLFDLARAAGPALARRRQPKSSGVTDSVQQVLDAITDAPAWVRNARHDMLAANRLARALYAPVLADPRRPANNARFVYLDPASQDFFTDWERAADDIAAMLRSEAGRNPHDKQLIELIGELSTRSEDFRTRWAAHNVRFHRTGHKRLHHPVVGALDLNFEAMEFPAHPGLTLLVYTAPAETPAADSLRLLASWAATAEQAGELAHH</sequence>
<reference evidence="2 3" key="1">
    <citation type="journal article" date="2019" name="Int. J. Syst. Evol. Microbiol.">
        <title>The Global Catalogue of Microorganisms (GCM) 10K type strain sequencing project: providing services to taxonomists for standard genome sequencing and annotation.</title>
        <authorList>
            <consortium name="The Broad Institute Genomics Platform"/>
            <consortium name="The Broad Institute Genome Sequencing Center for Infectious Disease"/>
            <person name="Wu L."/>
            <person name="Ma J."/>
        </authorList>
    </citation>
    <scope>NUCLEOTIDE SEQUENCE [LARGE SCALE GENOMIC DNA]</scope>
    <source>
        <strain evidence="2 3">JCM 16013</strain>
    </source>
</reference>
<dbReference type="SUPFAM" id="SSF47413">
    <property type="entry name" value="lambda repressor-like DNA-binding domains"/>
    <property type="match status" value="1"/>
</dbReference>
<evidence type="ECO:0000259" key="1">
    <source>
        <dbReference type="PROSITE" id="PS50943"/>
    </source>
</evidence>
<evidence type="ECO:0000313" key="3">
    <source>
        <dbReference type="Proteomes" id="UP001499854"/>
    </source>
</evidence>
<dbReference type="EMBL" id="BAAAQM010000004">
    <property type="protein sequence ID" value="GAA1956962.1"/>
    <property type="molecule type" value="Genomic_DNA"/>
</dbReference>
<dbReference type="RefSeq" id="WP_344655829.1">
    <property type="nucleotide sequence ID" value="NZ_BAAAQM010000004.1"/>
</dbReference>
<dbReference type="Gene3D" id="1.10.260.40">
    <property type="entry name" value="lambda repressor-like DNA-binding domains"/>
    <property type="match status" value="1"/>
</dbReference>
<protein>
    <submittedName>
        <fullName evidence="2">Helix-turn-helix transcriptional regulator</fullName>
    </submittedName>
</protein>
<dbReference type="CDD" id="cd00093">
    <property type="entry name" value="HTH_XRE"/>
    <property type="match status" value="1"/>
</dbReference>
<gene>
    <name evidence="2" type="ORF">GCM10009838_11140</name>
</gene>
<dbReference type="Pfam" id="PF17765">
    <property type="entry name" value="MLTR_LBD"/>
    <property type="match status" value="1"/>
</dbReference>
<feature type="domain" description="HTH cro/C1-type" evidence="1">
    <location>
        <begin position="37"/>
        <end position="88"/>
    </location>
</feature>
<dbReference type="Proteomes" id="UP001499854">
    <property type="component" value="Unassembled WGS sequence"/>
</dbReference>
<dbReference type="InterPro" id="IPR001387">
    <property type="entry name" value="Cro/C1-type_HTH"/>
</dbReference>
<evidence type="ECO:0000313" key="2">
    <source>
        <dbReference type="EMBL" id="GAA1956962.1"/>
    </source>
</evidence>
<dbReference type="Pfam" id="PF13560">
    <property type="entry name" value="HTH_31"/>
    <property type="match status" value="1"/>
</dbReference>
<dbReference type="Gene3D" id="3.30.450.180">
    <property type="match status" value="1"/>
</dbReference>
<dbReference type="InterPro" id="IPR010982">
    <property type="entry name" value="Lambda_DNA-bd_dom_sf"/>
</dbReference>
<dbReference type="PANTHER" id="PTHR35010:SF2">
    <property type="entry name" value="BLL4672 PROTEIN"/>
    <property type="match status" value="1"/>
</dbReference>
<dbReference type="PROSITE" id="PS50943">
    <property type="entry name" value="HTH_CROC1"/>
    <property type="match status" value="1"/>
</dbReference>
<name>A0ABN2QR52_9ACTN</name>
<comment type="caution">
    <text evidence="2">The sequence shown here is derived from an EMBL/GenBank/DDBJ whole genome shotgun (WGS) entry which is preliminary data.</text>
</comment>
<dbReference type="SMART" id="SM00530">
    <property type="entry name" value="HTH_XRE"/>
    <property type="match status" value="1"/>
</dbReference>
<keyword evidence="3" id="KW-1185">Reference proteome</keyword>
<organism evidence="2 3">
    <name type="scientific">Catenulispora subtropica</name>
    <dbReference type="NCBI Taxonomy" id="450798"/>
    <lineage>
        <taxon>Bacteria</taxon>
        <taxon>Bacillati</taxon>
        <taxon>Actinomycetota</taxon>
        <taxon>Actinomycetes</taxon>
        <taxon>Catenulisporales</taxon>
        <taxon>Catenulisporaceae</taxon>
        <taxon>Catenulispora</taxon>
    </lineage>
</organism>
<dbReference type="InterPro" id="IPR041413">
    <property type="entry name" value="MLTR_LBD"/>
</dbReference>
<proteinExistence type="predicted"/>